<comment type="caution">
    <text evidence="6">The sequence shown here is derived from an EMBL/GenBank/DDBJ whole genome shotgun (WGS) entry which is preliminary data.</text>
</comment>
<evidence type="ECO:0000256" key="4">
    <source>
        <dbReference type="PIRSR" id="PIRSR001365-1"/>
    </source>
</evidence>
<dbReference type="InterPro" id="IPR020624">
    <property type="entry name" value="Schiff_base-form_aldolases_CS"/>
</dbReference>
<dbReference type="AlphaFoldDB" id="A0AAD8UAY0"/>
<dbReference type="Gene3D" id="3.20.20.70">
    <property type="entry name" value="Aldolase class I"/>
    <property type="match status" value="1"/>
</dbReference>
<dbReference type="Pfam" id="PF00701">
    <property type="entry name" value="DHDPS"/>
    <property type="match status" value="1"/>
</dbReference>
<evidence type="ECO:0000256" key="2">
    <source>
        <dbReference type="ARBA" id="ARBA00023270"/>
    </source>
</evidence>
<dbReference type="RefSeq" id="XP_060359657.1">
    <property type="nucleotide sequence ID" value="XM_060514808.1"/>
</dbReference>
<keyword evidence="7" id="KW-1185">Reference proteome</keyword>
<feature type="active site" description="Schiff-base intermediate with substrate" evidence="4">
    <location>
        <position position="165"/>
    </location>
</feature>
<dbReference type="GeneID" id="85398706"/>
<dbReference type="PANTHER" id="PTHR42849">
    <property type="entry name" value="N-ACETYLNEURAMINATE LYASE"/>
    <property type="match status" value="1"/>
</dbReference>
<dbReference type="PRINTS" id="PR00146">
    <property type="entry name" value="DHPICSNTHASE"/>
</dbReference>
<evidence type="ECO:0000256" key="3">
    <source>
        <dbReference type="PIRNR" id="PIRNR001365"/>
    </source>
</evidence>
<dbReference type="SUPFAM" id="SSF51569">
    <property type="entry name" value="Aldolase"/>
    <property type="match status" value="1"/>
</dbReference>
<feature type="active site" description="Proton donor/acceptor" evidence="4">
    <location>
        <position position="138"/>
    </location>
</feature>
<organism evidence="6 7">
    <name type="scientific">Glomerella acutata</name>
    <name type="common">Colletotrichum acutatum</name>
    <dbReference type="NCBI Taxonomy" id="27357"/>
    <lineage>
        <taxon>Eukaryota</taxon>
        <taxon>Fungi</taxon>
        <taxon>Dikarya</taxon>
        <taxon>Ascomycota</taxon>
        <taxon>Pezizomycotina</taxon>
        <taxon>Sordariomycetes</taxon>
        <taxon>Hypocreomycetidae</taxon>
        <taxon>Glomerellales</taxon>
        <taxon>Glomerellaceae</taxon>
        <taxon>Colletotrichum</taxon>
        <taxon>Colletotrichum acutatum species complex</taxon>
    </lineage>
</organism>
<keyword evidence="1 3" id="KW-0456">Lyase</keyword>
<evidence type="ECO:0000256" key="5">
    <source>
        <dbReference type="PIRSR" id="PIRSR001365-2"/>
    </source>
</evidence>
<dbReference type="Proteomes" id="UP001244207">
    <property type="component" value="Unassembled WGS sequence"/>
</dbReference>
<proteinExistence type="inferred from homology"/>
<sequence>MVNSPELTGIFAAIITPFADGGGVDVTALDQHVNRLIDAGIHGLVPGGSTGEFTALTVEERRVLTETCINSAAGRVSVVAGTSDLTSKGAVELAIHAAQAGTAAVMVIPPYYKAPNLEETRELLRDIHTASGLPSVYYNIPSISGLTLSAKDIASLLDVGIKYLKDTSGNAPVLTDLLFTYDQQITTLNGWDTLTFHGLAAGAKGSIWGAVNIIPELSVELWKALAVEGDLRKGREVREIFPICKWLETHHYYASAIKSGMELRGWKTGGLRKPFAPLKEGLQAELAALLETAGVKL</sequence>
<accession>A0AAD8UAY0</accession>
<keyword evidence="2" id="KW-0704">Schiff base</keyword>
<dbReference type="InterPro" id="IPR013785">
    <property type="entry name" value="Aldolase_TIM"/>
</dbReference>
<dbReference type="SMART" id="SM01130">
    <property type="entry name" value="DHDPS"/>
    <property type="match status" value="1"/>
</dbReference>
<evidence type="ECO:0008006" key="8">
    <source>
        <dbReference type="Google" id="ProtNLM"/>
    </source>
</evidence>
<dbReference type="GO" id="GO:0005829">
    <property type="term" value="C:cytosol"/>
    <property type="evidence" value="ECO:0007669"/>
    <property type="project" value="TreeGrafter"/>
</dbReference>
<feature type="binding site" evidence="5">
    <location>
        <position position="207"/>
    </location>
    <ligand>
        <name>pyruvate</name>
        <dbReference type="ChEBI" id="CHEBI:15361"/>
    </ligand>
</feature>
<reference evidence="6" key="1">
    <citation type="submission" date="2021-12" db="EMBL/GenBank/DDBJ databases">
        <title>Comparative genomics, transcriptomics and evolutionary studies reveal genomic signatures of adaptation to plant cell wall in hemibiotrophic fungi.</title>
        <authorList>
            <consortium name="DOE Joint Genome Institute"/>
            <person name="Baroncelli R."/>
            <person name="Diaz J.F."/>
            <person name="Benocci T."/>
            <person name="Peng M."/>
            <person name="Battaglia E."/>
            <person name="Haridas S."/>
            <person name="Andreopoulos W."/>
            <person name="Labutti K."/>
            <person name="Pangilinan J."/>
            <person name="Floch G.L."/>
            <person name="Makela M.R."/>
            <person name="Henrissat B."/>
            <person name="Grigoriev I.V."/>
            <person name="Crouch J.A."/>
            <person name="De Vries R.P."/>
            <person name="Sukno S.A."/>
            <person name="Thon M.R."/>
        </authorList>
    </citation>
    <scope>NUCLEOTIDE SEQUENCE</scope>
    <source>
        <strain evidence="6">CBS 112980</strain>
    </source>
</reference>
<dbReference type="GO" id="GO:0019262">
    <property type="term" value="P:N-acetylneuraminate catabolic process"/>
    <property type="evidence" value="ECO:0007669"/>
    <property type="project" value="TreeGrafter"/>
</dbReference>
<protein>
    <recommendedName>
        <fullName evidence="8">Dihydrodipicolinate synthase</fullName>
    </recommendedName>
</protein>
<dbReference type="PIRSF" id="PIRSF001365">
    <property type="entry name" value="DHDPS"/>
    <property type="match status" value="1"/>
</dbReference>
<dbReference type="InterPro" id="IPR002220">
    <property type="entry name" value="DapA-like"/>
</dbReference>
<name>A0AAD8UAY0_GLOAC</name>
<evidence type="ECO:0000256" key="1">
    <source>
        <dbReference type="ARBA" id="ARBA00023239"/>
    </source>
</evidence>
<dbReference type="PANTHER" id="PTHR42849:SF1">
    <property type="entry name" value="N-ACETYLNEURAMINATE LYASE"/>
    <property type="match status" value="1"/>
</dbReference>
<feature type="binding site" evidence="5">
    <location>
        <position position="50"/>
    </location>
    <ligand>
        <name>pyruvate</name>
        <dbReference type="ChEBI" id="CHEBI:15361"/>
    </ligand>
</feature>
<gene>
    <name evidence="6" type="ORF">BDZ83DRAFT_756845</name>
</gene>
<comment type="similarity">
    <text evidence="3">Belongs to the DapA family.</text>
</comment>
<evidence type="ECO:0000313" key="6">
    <source>
        <dbReference type="EMBL" id="KAK1713331.1"/>
    </source>
</evidence>
<dbReference type="CDD" id="cd00408">
    <property type="entry name" value="DHDPS-like"/>
    <property type="match status" value="1"/>
</dbReference>
<dbReference type="PROSITE" id="PS00665">
    <property type="entry name" value="DHDPS_1"/>
    <property type="match status" value="1"/>
</dbReference>
<dbReference type="EMBL" id="JAHMHS010000140">
    <property type="protein sequence ID" value="KAK1713331.1"/>
    <property type="molecule type" value="Genomic_DNA"/>
</dbReference>
<dbReference type="GO" id="GO:0008747">
    <property type="term" value="F:N-acetylneuraminate lyase activity"/>
    <property type="evidence" value="ECO:0007669"/>
    <property type="project" value="TreeGrafter"/>
</dbReference>
<evidence type="ECO:0000313" key="7">
    <source>
        <dbReference type="Proteomes" id="UP001244207"/>
    </source>
</evidence>